<sequence length="63" mass="7647">MRNRIPRNNRSSCELSGVDWEDWKCKRQPLGRHSFRKHHTSPFYVKDRRHNKISIYDSFDIGS</sequence>
<evidence type="ECO:0000313" key="1">
    <source>
        <dbReference type="EMBL" id="DAF63740.1"/>
    </source>
</evidence>
<accession>A0A8S5TK98</accession>
<proteinExistence type="predicted"/>
<name>A0A8S5TK98_9CAUD</name>
<protein>
    <submittedName>
        <fullName evidence="1">Uncharacterized protein</fullName>
    </submittedName>
</protein>
<organism evidence="1">
    <name type="scientific">Podoviridae sp. ctz6O13</name>
    <dbReference type="NCBI Taxonomy" id="2827757"/>
    <lineage>
        <taxon>Viruses</taxon>
        <taxon>Duplodnaviria</taxon>
        <taxon>Heunggongvirae</taxon>
        <taxon>Uroviricota</taxon>
        <taxon>Caudoviricetes</taxon>
    </lineage>
</organism>
<dbReference type="EMBL" id="BK032843">
    <property type="protein sequence ID" value="DAF63740.1"/>
    <property type="molecule type" value="Genomic_DNA"/>
</dbReference>
<reference evidence="1" key="1">
    <citation type="journal article" date="2021" name="Proc. Natl. Acad. Sci. U.S.A.">
        <title>A Catalog of Tens of Thousands of Viruses from Human Metagenomes Reveals Hidden Associations with Chronic Diseases.</title>
        <authorList>
            <person name="Tisza M.J."/>
            <person name="Buck C.B."/>
        </authorList>
    </citation>
    <scope>NUCLEOTIDE SEQUENCE</scope>
    <source>
        <strain evidence="1">Ctz6O13</strain>
    </source>
</reference>